<comment type="subcellular location">
    <subcellularLocation>
        <location evidence="1">Cell projection</location>
        <location evidence="1">Cilium membrane</location>
        <topology evidence="1">Multi-pass membrane protein</topology>
    </subcellularLocation>
</comment>
<evidence type="ECO:0000256" key="15">
    <source>
        <dbReference type="ARBA" id="ARBA00064300"/>
    </source>
</evidence>
<evidence type="ECO:0000256" key="19">
    <source>
        <dbReference type="SAM" id="Phobius"/>
    </source>
</evidence>
<dbReference type="GeneID" id="9803914"/>
<keyword evidence="6" id="KW-0552">Olfaction</keyword>
<dbReference type="EMBL" id="WUAV01000005">
    <property type="protein sequence ID" value="KAF1755237.1"/>
    <property type="molecule type" value="Genomic_DNA"/>
</dbReference>
<reference evidence="20 21" key="1">
    <citation type="submission" date="2019-12" db="EMBL/GenBank/DDBJ databases">
        <title>Chromosome-level assembly of the Caenorhabditis remanei genome.</title>
        <authorList>
            <person name="Teterina A.A."/>
            <person name="Willis J.H."/>
            <person name="Phillips P.C."/>
        </authorList>
    </citation>
    <scope>NUCLEOTIDE SEQUENCE [LARGE SCALE GENOMIC DNA]</scope>
    <source>
        <strain evidence="20 21">PX506</strain>
        <tissue evidence="20">Whole organism</tissue>
    </source>
</reference>
<dbReference type="Gene3D" id="1.20.1070.10">
    <property type="entry name" value="Rhodopsin 7-helix transmembrane proteins"/>
    <property type="match status" value="1"/>
</dbReference>
<dbReference type="AlphaFoldDB" id="A0A6A5GJ28"/>
<dbReference type="GO" id="GO:0038022">
    <property type="term" value="F:G protein-coupled olfactory receptor activity"/>
    <property type="evidence" value="ECO:0007669"/>
    <property type="project" value="TreeGrafter"/>
</dbReference>
<dbReference type="InterPro" id="IPR019428">
    <property type="entry name" value="7TM_GPCR_serpentine_rcpt_Str"/>
</dbReference>
<feature type="transmembrane region" description="Helical" evidence="19">
    <location>
        <begin position="131"/>
        <end position="153"/>
    </location>
</feature>
<proteinExistence type="inferred from homology"/>
<accession>A0A6A5GJ28</accession>
<dbReference type="Proteomes" id="UP000483820">
    <property type="component" value="Chromosome V"/>
</dbReference>
<feature type="transmembrane region" description="Helical" evidence="19">
    <location>
        <begin position="256"/>
        <end position="280"/>
    </location>
</feature>
<dbReference type="PANTHER" id="PTHR22943">
    <property type="entry name" value="7-TRANSMEMBRANE DOMAIN RECEPTOR C.ELEGANS"/>
    <property type="match status" value="1"/>
</dbReference>
<comment type="caution">
    <text evidence="20">The sequence shown here is derived from an EMBL/GenBank/DDBJ whole genome shotgun (WGS) entry which is preliminary data.</text>
</comment>
<sequence>MFTKLTFSLISCYFNALLAILGNSLLISLIIRKSPRSMGNYKYLMLLFSSFGVVFAIIDVTNQPMLHFFNGAYIIFSRNVLGLPRRISFWYIALNCACYGMIMLLLVYHFVYRYLAVCKPHRLELFSWPYYNILIIIFVVVSLEWWIVAIFVAGENPEVEGHIQETMAENYGLNDVKDYTYASSWFYRIDRITGQEYASIPDFLFLANLGVIITSGFSTIIYCWLRLRRELIQSARELQSISQRTLEMQRQLFHSLIAQTLFPVFLMFIPAGILLCFPILKMNMGPVEVVILPLITTQPFMDAIVPMCFIKDYRMAILNFVRRNKNRAKVHTASDLVEDRSATNSRVFSLRA</sequence>
<evidence type="ECO:0000313" key="20">
    <source>
        <dbReference type="EMBL" id="KAF1755237.1"/>
    </source>
</evidence>
<feature type="transmembrane region" description="Helical" evidence="19">
    <location>
        <begin position="43"/>
        <end position="61"/>
    </location>
</feature>
<evidence type="ECO:0000256" key="6">
    <source>
        <dbReference type="ARBA" id="ARBA00022725"/>
    </source>
</evidence>
<evidence type="ECO:0000256" key="14">
    <source>
        <dbReference type="ARBA" id="ARBA00061678"/>
    </source>
</evidence>
<evidence type="ECO:0000256" key="7">
    <source>
        <dbReference type="ARBA" id="ARBA00022989"/>
    </source>
</evidence>
<keyword evidence="3" id="KW-0145">Chemotaxis</keyword>
<evidence type="ECO:0000256" key="1">
    <source>
        <dbReference type="ARBA" id="ARBA00004272"/>
    </source>
</evidence>
<keyword evidence="2" id="KW-1003">Cell membrane</keyword>
<keyword evidence="4" id="KW-0716">Sensory transduction</keyword>
<dbReference type="RefSeq" id="XP_003091854.2">
    <property type="nucleotide sequence ID" value="XM_003091806.2"/>
</dbReference>
<feature type="transmembrane region" description="Helical" evidence="19">
    <location>
        <begin position="203"/>
        <end position="225"/>
    </location>
</feature>
<dbReference type="GO" id="GO:0060170">
    <property type="term" value="C:ciliary membrane"/>
    <property type="evidence" value="ECO:0007669"/>
    <property type="project" value="UniProtKB-SubCell"/>
</dbReference>
<dbReference type="KEGG" id="crq:GCK72_021806"/>
<dbReference type="GO" id="GO:0042048">
    <property type="term" value="P:olfactory behavior"/>
    <property type="evidence" value="ECO:0007669"/>
    <property type="project" value="TreeGrafter"/>
</dbReference>
<evidence type="ECO:0000256" key="9">
    <source>
        <dbReference type="ARBA" id="ARBA00023136"/>
    </source>
</evidence>
<evidence type="ECO:0000256" key="18">
    <source>
        <dbReference type="ARBA" id="ARBA00082489"/>
    </source>
</evidence>
<evidence type="ECO:0000256" key="13">
    <source>
        <dbReference type="ARBA" id="ARBA00054965"/>
    </source>
</evidence>
<organism evidence="20 21">
    <name type="scientific">Caenorhabditis remanei</name>
    <name type="common">Caenorhabditis vulgaris</name>
    <dbReference type="NCBI Taxonomy" id="31234"/>
    <lineage>
        <taxon>Eukaryota</taxon>
        <taxon>Metazoa</taxon>
        <taxon>Ecdysozoa</taxon>
        <taxon>Nematoda</taxon>
        <taxon>Chromadorea</taxon>
        <taxon>Rhabditida</taxon>
        <taxon>Rhabditina</taxon>
        <taxon>Rhabditomorpha</taxon>
        <taxon>Rhabditoidea</taxon>
        <taxon>Rhabditidae</taxon>
        <taxon>Peloderinae</taxon>
        <taxon>Caenorhabditis</taxon>
    </lineage>
</organism>
<dbReference type="PANTHER" id="PTHR22943:SF113">
    <property type="entry name" value="SEVEN TM RECEPTOR"/>
    <property type="match status" value="1"/>
</dbReference>
<evidence type="ECO:0000256" key="10">
    <source>
        <dbReference type="ARBA" id="ARBA00023170"/>
    </source>
</evidence>
<feature type="transmembrane region" description="Helical" evidence="19">
    <location>
        <begin position="89"/>
        <end position="111"/>
    </location>
</feature>
<protein>
    <recommendedName>
        <fullName evidence="16">Serpentine receptor class r-10</fullName>
    </recommendedName>
    <alternativeName>
        <fullName evidence="17">Odorant response abnormal protein 10</fullName>
    </alternativeName>
    <alternativeName>
        <fullName evidence="18">Olfactory receptor 10</fullName>
    </alternativeName>
</protein>
<feature type="transmembrane region" description="Helical" evidence="19">
    <location>
        <begin position="6"/>
        <end position="31"/>
    </location>
</feature>
<evidence type="ECO:0000256" key="5">
    <source>
        <dbReference type="ARBA" id="ARBA00022692"/>
    </source>
</evidence>
<evidence type="ECO:0000313" key="21">
    <source>
        <dbReference type="Proteomes" id="UP000483820"/>
    </source>
</evidence>
<keyword evidence="9 19" id="KW-0472">Membrane</keyword>
<comment type="subunit">
    <text evidence="15">Interacts with odr-4.</text>
</comment>
<keyword evidence="11" id="KW-0325">Glycoprotein</keyword>
<evidence type="ECO:0000256" key="3">
    <source>
        <dbReference type="ARBA" id="ARBA00022500"/>
    </source>
</evidence>
<evidence type="ECO:0000256" key="17">
    <source>
        <dbReference type="ARBA" id="ARBA00078653"/>
    </source>
</evidence>
<name>A0A6A5GJ28_CAERE</name>
<comment type="similarity">
    <text evidence="14">Belongs to the nematode receptor-like protein str family.</text>
</comment>
<keyword evidence="8" id="KW-0969">Cilium</keyword>
<keyword evidence="10" id="KW-0675">Receptor</keyword>
<dbReference type="Pfam" id="PF10326">
    <property type="entry name" value="7TM_GPCR_Str"/>
    <property type="match status" value="1"/>
</dbReference>
<evidence type="ECO:0000256" key="2">
    <source>
        <dbReference type="ARBA" id="ARBA00022475"/>
    </source>
</evidence>
<keyword evidence="12" id="KW-0966">Cell projection</keyword>
<evidence type="ECO:0000256" key="16">
    <source>
        <dbReference type="ARBA" id="ARBA00067967"/>
    </source>
</evidence>
<evidence type="ECO:0000256" key="4">
    <source>
        <dbReference type="ARBA" id="ARBA00022606"/>
    </source>
</evidence>
<dbReference type="SUPFAM" id="SSF81321">
    <property type="entry name" value="Family A G protein-coupled receptor-like"/>
    <property type="match status" value="1"/>
</dbReference>
<comment type="function">
    <text evidence="13">An odorant receptor which affects chemotaxis to the volatile odorant diacetyl. Specifies AWA neuronal cell fate via the odr-7 pathway.</text>
</comment>
<dbReference type="CTD" id="9803914"/>
<dbReference type="GO" id="GO:0006935">
    <property type="term" value="P:chemotaxis"/>
    <property type="evidence" value="ECO:0007669"/>
    <property type="project" value="UniProtKB-KW"/>
</dbReference>
<dbReference type="FunFam" id="1.20.1070.10:FF:000128">
    <property type="entry name" value="Seven TM Receptor"/>
    <property type="match status" value="1"/>
</dbReference>
<evidence type="ECO:0000256" key="11">
    <source>
        <dbReference type="ARBA" id="ARBA00023180"/>
    </source>
</evidence>
<evidence type="ECO:0000256" key="12">
    <source>
        <dbReference type="ARBA" id="ARBA00023273"/>
    </source>
</evidence>
<keyword evidence="5 19" id="KW-0812">Transmembrane</keyword>
<evidence type="ECO:0000256" key="8">
    <source>
        <dbReference type="ARBA" id="ARBA00023069"/>
    </source>
</evidence>
<keyword evidence="7 19" id="KW-1133">Transmembrane helix</keyword>
<gene>
    <name evidence="20" type="ORF">GCK72_021806</name>
</gene>